<evidence type="ECO:0000313" key="1">
    <source>
        <dbReference type="EMBL" id="CAG8683899.1"/>
    </source>
</evidence>
<proteinExistence type="predicted"/>
<dbReference type="Proteomes" id="UP000789759">
    <property type="component" value="Unassembled WGS sequence"/>
</dbReference>
<comment type="caution">
    <text evidence="1">The sequence shown here is derived from an EMBL/GenBank/DDBJ whole genome shotgun (WGS) entry which is preliminary data.</text>
</comment>
<evidence type="ECO:0000313" key="2">
    <source>
        <dbReference type="Proteomes" id="UP000789759"/>
    </source>
</evidence>
<protein>
    <submittedName>
        <fullName evidence="1">2201_t:CDS:1</fullName>
    </submittedName>
</protein>
<organism evidence="1 2">
    <name type="scientific">Cetraspora pellucida</name>
    <dbReference type="NCBI Taxonomy" id="1433469"/>
    <lineage>
        <taxon>Eukaryota</taxon>
        <taxon>Fungi</taxon>
        <taxon>Fungi incertae sedis</taxon>
        <taxon>Mucoromycota</taxon>
        <taxon>Glomeromycotina</taxon>
        <taxon>Glomeromycetes</taxon>
        <taxon>Diversisporales</taxon>
        <taxon>Gigasporaceae</taxon>
        <taxon>Cetraspora</taxon>
    </lineage>
</organism>
<dbReference type="AlphaFoldDB" id="A0A9N9EPQ7"/>
<sequence>MEFKGFTGFMEFQKKYLTKSKSNNFDRVTGTLGDARGFTKTVTQMSVLKRDLMPKDNYTGMDQRFSSPALVIFSISRQAACSISAGEIS</sequence>
<reference evidence="1" key="1">
    <citation type="submission" date="2021-06" db="EMBL/GenBank/DDBJ databases">
        <authorList>
            <person name="Kallberg Y."/>
            <person name="Tangrot J."/>
            <person name="Rosling A."/>
        </authorList>
    </citation>
    <scope>NUCLEOTIDE SEQUENCE</scope>
    <source>
        <strain evidence="1">FL966</strain>
    </source>
</reference>
<accession>A0A9N9EPQ7</accession>
<keyword evidence="2" id="KW-1185">Reference proteome</keyword>
<name>A0A9N9EPQ7_9GLOM</name>
<feature type="non-terminal residue" evidence="1">
    <location>
        <position position="89"/>
    </location>
</feature>
<gene>
    <name evidence="1" type="ORF">CPELLU_LOCUS10950</name>
</gene>
<dbReference type="EMBL" id="CAJVQA010009350">
    <property type="protein sequence ID" value="CAG8683899.1"/>
    <property type="molecule type" value="Genomic_DNA"/>
</dbReference>